<dbReference type="Pfam" id="PF04120">
    <property type="entry name" value="Iron_permease"/>
    <property type="match status" value="4"/>
</dbReference>
<feature type="transmembrane region" description="Helical" evidence="2">
    <location>
        <begin position="107"/>
        <end position="127"/>
    </location>
</feature>
<name>A0A420IAL4_9PEZI</name>
<feature type="transmembrane region" description="Helical" evidence="2">
    <location>
        <begin position="74"/>
        <end position="101"/>
    </location>
</feature>
<feature type="transmembrane region" description="Helical" evidence="2">
    <location>
        <begin position="245"/>
        <end position="262"/>
    </location>
</feature>
<dbReference type="GO" id="GO:0055085">
    <property type="term" value="P:transmembrane transport"/>
    <property type="evidence" value="ECO:0007669"/>
    <property type="project" value="InterPro"/>
</dbReference>
<evidence type="ECO:0000313" key="3">
    <source>
        <dbReference type="EMBL" id="RKF71558.1"/>
    </source>
</evidence>
<evidence type="ECO:0000256" key="1">
    <source>
        <dbReference type="SAM" id="MobiDB-lite"/>
    </source>
</evidence>
<feature type="transmembrane region" description="Helical" evidence="2">
    <location>
        <begin position="320"/>
        <end position="342"/>
    </location>
</feature>
<keyword evidence="2" id="KW-0812">Transmembrane</keyword>
<reference evidence="3 4" key="1">
    <citation type="journal article" date="2018" name="BMC Genomics">
        <title>Comparative genome analyses reveal sequence features reflecting distinct modes of host-adaptation between dicot and monocot powdery mildew.</title>
        <authorList>
            <person name="Wu Y."/>
            <person name="Ma X."/>
            <person name="Pan Z."/>
            <person name="Kale S.D."/>
            <person name="Song Y."/>
            <person name="King H."/>
            <person name="Zhang Q."/>
            <person name="Presley C."/>
            <person name="Deng X."/>
            <person name="Wei C.I."/>
            <person name="Xiao S."/>
        </authorList>
    </citation>
    <scope>NUCLEOTIDE SEQUENCE [LARGE SCALE GENOMIC DNA]</scope>
    <source>
        <strain evidence="3">UCSC1</strain>
    </source>
</reference>
<comment type="caution">
    <text evidence="3">The sequence shown here is derived from an EMBL/GenBank/DDBJ whole genome shotgun (WGS) entry which is preliminary data.</text>
</comment>
<dbReference type="EMBL" id="MCBR01009777">
    <property type="protein sequence ID" value="RKF71558.1"/>
    <property type="molecule type" value="Genomic_DNA"/>
</dbReference>
<accession>A0A420IAL4</accession>
<dbReference type="Proteomes" id="UP000285405">
    <property type="component" value="Unassembled WGS sequence"/>
</dbReference>
<sequence>MSFIYFKNIKNSIFPERTAFFAAAKIQDLTEEEVRSAPYSRTQDPEKDNYYKNEEVSGPADTSSFRKANCFDKITVLAGSSVTFIITLLLVALWAAFGIILGPTDTWQIVFQNASSIQVYVIDILLIRQQQNASRVLMTLLAEFNSRRTTLERLLDDIPGCDEVSTHNEKPRALIINGKPFDEKTDESIFIPKVESSVMSSIWDQSCQGIARALGSMLTFLLYWIGIGVWAALGPSLKFSDTWQLYINSATAIALTFTSVFLQNSQQREEERLTRCLQHTLKIDAGIEHQLRVLTGDRRPNPIFTIPDTKRTHTERFNDVTADIMGSGVGVVLSLVFVVIWVSVGPLMKFNDNWWLIIGSFTGLVGFVNGFVLRSLYYREEEMVKDQFQKLAESDRNLLARLNVPISIPTEPPKSFMERFSLAISDACGHRFTPPGSMMVVIGLLLVATAMSWSVTGQLLCNTPTMIIEGFLLIILIHAHNHANHERDVDFSGLLKRRLLLHGFVETIE</sequence>
<evidence type="ECO:0000256" key="2">
    <source>
        <dbReference type="SAM" id="Phobius"/>
    </source>
</evidence>
<dbReference type="OrthoDB" id="2224262at2759"/>
<keyword evidence="2" id="KW-1133">Transmembrane helix</keyword>
<dbReference type="InterPro" id="IPR007251">
    <property type="entry name" value="Iron_permease_Fet4"/>
</dbReference>
<organism evidence="3 4">
    <name type="scientific">Golovinomyces cichoracearum</name>
    <dbReference type="NCBI Taxonomy" id="62708"/>
    <lineage>
        <taxon>Eukaryota</taxon>
        <taxon>Fungi</taxon>
        <taxon>Dikarya</taxon>
        <taxon>Ascomycota</taxon>
        <taxon>Pezizomycotina</taxon>
        <taxon>Leotiomycetes</taxon>
        <taxon>Erysiphales</taxon>
        <taxon>Erysiphaceae</taxon>
        <taxon>Golovinomyces</taxon>
    </lineage>
</organism>
<proteinExistence type="predicted"/>
<feature type="region of interest" description="Disordered" evidence="1">
    <location>
        <begin position="35"/>
        <end position="61"/>
    </location>
</feature>
<keyword evidence="2" id="KW-0472">Membrane</keyword>
<protein>
    <submittedName>
        <fullName evidence="3">Low-affinity iron/zinc ion transport protein fet4</fullName>
    </submittedName>
</protein>
<gene>
    <name evidence="3" type="ORF">GcC1_097017</name>
</gene>
<feature type="transmembrane region" description="Helical" evidence="2">
    <location>
        <begin position="440"/>
        <end position="460"/>
    </location>
</feature>
<evidence type="ECO:0000313" key="4">
    <source>
        <dbReference type="Proteomes" id="UP000285405"/>
    </source>
</evidence>
<feature type="transmembrane region" description="Helical" evidence="2">
    <location>
        <begin position="209"/>
        <end position="233"/>
    </location>
</feature>
<dbReference type="AlphaFoldDB" id="A0A420IAL4"/>
<feature type="compositionally biased region" description="Basic and acidic residues" evidence="1">
    <location>
        <begin position="43"/>
        <end position="55"/>
    </location>
</feature>
<feature type="transmembrane region" description="Helical" evidence="2">
    <location>
        <begin position="354"/>
        <end position="373"/>
    </location>
</feature>